<accession>A0A9P0LU35</accession>
<proteinExistence type="predicted"/>
<keyword evidence="2" id="KW-1185">Reference proteome</keyword>
<reference evidence="1" key="1">
    <citation type="submission" date="2022-03" db="EMBL/GenBank/DDBJ databases">
        <authorList>
            <person name="Sayadi A."/>
        </authorList>
    </citation>
    <scope>NUCLEOTIDE SEQUENCE</scope>
</reference>
<dbReference type="Proteomes" id="UP001152888">
    <property type="component" value="Unassembled WGS sequence"/>
</dbReference>
<organism evidence="1 2">
    <name type="scientific">Acanthoscelides obtectus</name>
    <name type="common">Bean weevil</name>
    <name type="synonym">Bruchus obtectus</name>
    <dbReference type="NCBI Taxonomy" id="200917"/>
    <lineage>
        <taxon>Eukaryota</taxon>
        <taxon>Metazoa</taxon>
        <taxon>Ecdysozoa</taxon>
        <taxon>Arthropoda</taxon>
        <taxon>Hexapoda</taxon>
        <taxon>Insecta</taxon>
        <taxon>Pterygota</taxon>
        <taxon>Neoptera</taxon>
        <taxon>Endopterygota</taxon>
        <taxon>Coleoptera</taxon>
        <taxon>Polyphaga</taxon>
        <taxon>Cucujiformia</taxon>
        <taxon>Chrysomeloidea</taxon>
        <taxon>Chrysomelidae</taxon>
        <taxon>Bruchinae</taxon>
        <taxon>Bruchini</taxon>
        <taxon>Acanthoscelides</taxon>
    </lineage>
</organism>
<dbReference type="AlphaFoldDB" id="A0A9P0LU35"/>
<comment type="caution">
    <text evidence="1">The sequence shown here is derived from an EMBL/GenBank/DDBJ whole genome shotgun (WGS) entry which is preliminary data.</text>
</comment>
<evidence type="ECO:0000313" key="2">
    <source>
        <dbReference type="Proteomes" id="UP001152888"/>
    </source>
</evidence>
<dbReference type="SUPFAM" id="SSF57756">
    <property type="entry name" value="Retrovirus zinc finger-like domains"/>
    <property type="match status" value="1"/>
</dbReference>
<evidence type="ECO:0000313" key="1">
    <source>
        <dbReference type="EMBL" id="CAH1998439.1"/>
    </source>
</evidence>
<dbReference type="Gene3D" id="4.10.60.10">
    <property type="entry name" value="Zinc finger, CCHC-type"/>
    <property type="match status" value="1"/>
</dbReference>
<dbReference type="OrthoDB" id="10069609at2759"/>
<gene>
    <name evidence="1" type="ORF">ACAOBT_LOCUS24383</name>
</gene>
<dbReference type="GO" id="GO:0003676">
    <property type="term" value="F:nucleic acid binding"/>
    <property type="evidence" value="ECO:0007669"/>
    <property type="project" value="InterPro"/>
</dbReference>
<sequence>MLKAGNVFIGLDCCRYFDAVQVSRCFNCNGFNHSSKLCKKERSCPRCGENHAVKDCKSATLKSINCVFRRSKGELNVCTNHAAWDIKNCSSYLQACSKLRADLLKTVACCEAMKLFHVSVEVNSQLYMKSCLSE</sequence>
<protein>
    <recommendedName>
        <fullName evidence="3">Nucleic-acid-binding protein from mobile element jockey</fullName>
    </recommendedName>
</protein>
<dbReference type="EMBL" id="CAKOFQ010007330">
    <property type="protein sequence ID" value="CAH1998439.1"/>
    <property type="molecule type" value="Genomic_DNA"/>
</dbReference>
<dbReference type="InterPro" id="IPR036875">
    <property type="entry name" value="Znf_CCHC_sf"/>
</dbReference>
<evidence type="ECO:0008006" key="3">
    <source>
        <dbReference type="Google" id="ProtNLM"/>
    </source>
</evidence>
<name>A0A9P0LU35_ACAOB</name>
<dbReference type="GO" id="GO:0008270">
    <property type="term" value="F:zinc ion binding"/>
    <property type="evidence" value="ECO:0007669"/>
    <property type="project" value="InterPro"/>
</dbReference>